<proteinExistence type="inferred from homology"/>
<dbReference type="PIRSF" id="PIRSF029008">
    <property type="entry name" value="MecA"/>
    <property type="match status" value="1"/>
</dbReference>
<dbReference type="Proteomes" id="UP000051749">
    <property type="component" value="Unassembled WGS sequence"/>
</dbReference>
<reference evidence="4 5" key="1">
    <citation type="journal article" date="2015" name="Genome Announc.">
        <title>Expanding the biotechnology potential of lactobacilli through comparative genomics of 213 strains and associated genera.</title>
        <authorList>
            <person name="Sun Z."/>
            <person name="Harris H.M."/>
            <person name="McCann A."/>
            <person name="Guo C."/>
            <person name="Argimon S."/>
            <person name="Zhang W."/>
            <person name="Yang X."/>
            <person name="Jeffery I.B."/>
            <person name="Cooney J.C."/>
            <person name="Kagawa T.F."/>
            <person name="Liu W."/>
            <person name="Song Y."/>
            <person name="Salvetti E."/>
            <person name="Wrobel A."/>
            <person name="Rasinkangas P."/>
            <person name="Parkhill J."/>
            <person name="Rea M.C."/>
            <person name="O'Sullivan O."/>
            <person name="Ritari J."/>
            <person name="Douillard F.P."/>
            <person name="Paul Ross R."/>
            <person name="Yang R."/>
            <person name="Briner A.E."/>
            <person name="Felis G.E."/>
            <person name="de Vos W.M."/>
            <person name="Barrangou R."/>
            <person name="Klaenhammer T.R."/>
            <person name="Caufield P.W."/>
            <person name="Cui Y."/>
            <person name="Zhang H."/>
            <person name="O'Toole P.W."/>
        </authorList>
    </citation>
    <scope>NUCLEOTIDE SEQUENCE [LARGE SCALE GENOMIC DNA]</scope>
    <source>
        <strain evidence="4 5">DSM 22301</strain>
    </source>
</reference>
<dbReference type="InterPro" id="IPR038471">
    <property type="entry name" value="MecA_C_sf"/>
</dbReference>
<dbReference type="InterPro" id="IPR008681">
    <property type="entry name" value="Neg-reg_MecA"/>
</dbReference>
<comment type="caution">
    <text evidence="4">The sequence shown here is derived from an EMBL/GenBank/DDBJ whole genome shotgun (WGS) entry which is preliminary data.</text>
</comment>
<evidence type="ECO:0000313" key="5">
    <source>
        <dbReference type="Proteomes" id="UP000051749"/>
    </source>
</evidence>
<evidence type="ECO:0000313" key="4">
    <source>
        <dbReference type="EMBL" id="KRN82077.1"/>
    </source>
</evidence>
<dbReference type="Pfam" id="PF05389">
    <property type="entry name" value="MecA"/>
    <property type="match status" value="1"/>
</dbReference>
<comment type="function">
    <text evidence="2">Enables the recognition and targeting of unfolded and aggregated proteins to the ClpC protease or to other proteins involved in proteolysis.</text>
</comment>
<evidence type="ECO:0000256" key="2">
    <source>
        <dbReference type="HAMAP-Rule" id="MF_01124"/>
    </source>
</evidence>
<dbReference type="EMBL" id="JQBY01000015">
    <property type="protein sequence ID" value="KRN82077.1"/>
    <property type="molecule type" value="Genomic_DNA"/>
</dbReference>
<dbReference type="GO" id="GO:0030674">
    <property type="term" value="F:protein-macromolecule adaptor activity"/>
    <property type="evidence" value="ECO:0007669"/>
    <property type="project" value="UniProtKB-UniRule"/>
</dbReference>
<evidence type="ECO:0000256" key="3">
    <source>
        <dbReference type="SAM" id="MobiDB-lite"/>
    </source>
</evidence>
<dbReference type="Gene3D" id="3.30.70.1950">
    <property type="match status" value="1"/>
</dbReference>
<evidence type="ECO:0000256" key="1">
    <source>
        <dbReference type="ARBA" id="ARBA00005397"/>
    </source>
</evidence>
<dbReference type="PATRIC" id="fig|319653.3.peg.588"/>
<protein>
    <recommendedName>
        <fullName evidence="2">Adapter protein MecA</fullName>
    </recommendedName>
</protein>
<comment type="domain">
    <text evidence="2">The N-terminal domain probably binds unfolded/aggregated proteins; the C-terminal domain interacts with ClpC.</text>
</comment>
<sequence length="246" mass="28141">MQREVGGANMEMERINDDTIRVLIGNDDLTERGITVLDLLGSHKQIEDFFYSILQEVDTDHQFQENDAVTFQVLPNRNGLELFISKNADMKGNSKVSSDNKTFNINNEDDVSEFLKHQLIQHDNEDTKKKAQTKDSSPADLDPYLNDPDTNTQEFVLKLPSFESMPEIARVLRLDSAASNLFKYKGDYYLDLIFFVDESSPETIKNELAVAYEYADTSEVTADVLHEHGQEIMSQSALELTRHYFK</sequence>
<gene>
    <name evidence="2" type="primary">mecA</name>
    <name evidence="4" type="ORF">IV87_GL000577</name>
</gene>
<name>A0A0R2K783_9LACO</name>
<dbReference type="PANTHER" id="PTHR39161:SF1">
    <property type="entry name" value="ADAPTER PROTEIN MECA 1"/>
    <property type="match status" value="1"/>
</dbReference>
<dbReference type="AlphaFoldDB" id="A0A0R2K783"/>
<dbReference type="STRING" id="319653.SAMN04487973_11548"/>
<feature type="region of interest" description="Disordered" evidence="3">
    <location>
        <begin position="125"/>
        <end position="147"/>
    </location>
</feature>
<comment type="subunit">
    <text evidence="2">Homodimer.</text>
</comment>
<accession>A0A0R2K783</accession>
<dbReference type="PANTHER" id="PTHR39161">
    <property type="entry name" value="ADAPTER PROTEIN MECA"/>
    <property type="match status" value="1"/>
</dbReference>
<dbReference type="HAMAP" id="MF_01124">
    <property type="entry name" value="MecA"/>
    <property type="match status" value="1"/>
</dbReference>
<organism evidence="4 5">
    <name type="scientific">Pediococcus ethanolidurans</name>
    <dbReference type="NCBI Taxonomy" id="319653"/>
    <lineage>
        <taxon>Bacteria</taxon>
        <taxon>Bacillati</taxon>
        <taxon>Bacillota</taxon>
        <taxon>Bacilli</taxon>
        <taxon>Lactobacillales</taxon>
        <taxon>Lactobacillaceae</taxon>
        <taxon>Pediococcus</taxon>
    </lineage>
</organism>
<comment type="similarity">
    <text evidence="1 2">Belongs to the MecA family.</text>
</comment>